<gene>
    <name evidence="1" type="ORF">rCG_36634</name>
</gene>
<sequence length="126" mass="13795">MLLSPSSLACSRSLWGGMWGTVCPKAWDRILRVRQPCRLLPRASRKVSPGPGRLPMPSDRTAAGSVQFLLVKDGKKGLTAGSEMVNRVIGDLKGLHRKITSRAAVHRGTFCFPAEISQLQLKHHTP</sequence>
<dbReference type="Proteomes" id="UP000234681">
    <property type="component" value="Chromosome 11"/>
</dbReference>
<proteinExistence type="predicted"/>
<evidence type="ECO:0000313" key="1">
    <source>
        <dbReference type="EMBL" id="EDL78033.1"/>
    </source>
</evidence>
<organism evidence="1 2">
    <name type="scientific">Rattus norvegicus</name>
    <name type="common">Rat</name>
    <dbReference type="NCBI Taxonomy" id="10116"/>
    <lineage>
        <taxon>Eukaryota</taxon>
        <taxon>Metazoa</taxon>
        <taxon>Chordata</taxon>
        <taxon>Craniata</taxon>
        <taxon>Vertebrata</taxon>
        <taxon>Euteleostomi</taxon>
        <taxon>Mammalia</taxon>
        <taxon>Eutheria</taxon>
        <taxon>Euarchontoglires</taxon>
        <taxon>Glires</taxon>
        <taxon>Rodentia</taxon>
        <taxon>Myomorpha</taxon>
        <taxon>Muroidea</taxon>
        <taxon>Muridae</taxon>
        <taxon>Murinae</taxon>
        <taxon>Rattus</taxon>
    </lineage>
</organism>
<dbReference type="EMBL" id="CH473999">
    <property type="protein sequence ID" value="EDL78033.1"/>
    <property type="molecule type" value="Genomic_DNA"/>
</dbReference>
<protein>
    <submittedName>
        <fullName evidence="1">RCG36634</fullName>
    </submittedName>
</protein>
<dbReference type="AlphaFoldDB" id="A6JS74"/>
<name>A6JS74_RAT</name>
<evidence type="ECO:0000313" key="2">
    <source>
        <dbReference type="Proteomes" id="UP000234681"/>
    </source>
</evidence>
<accession>A6JS74</accession>
<reference evidence="1 2" key="1">
    <citation type="submission" date="2005-09" db="EMBL/GenBank/DDBJ databases">
        <authorList>
            <person name="Mural R.J."/>
            <person name="Li P.W."/>
            <person name="Adams M.D."/>
            <person name="Amanatides P.G."/>
            <person name="Baden-Tillson H."/>
            <person name="Barnstead M."/>
            <person name="Chin S.H."/>
            <person name="Dew I."/>
            <person name="Evans C.A."/>
            <person name="Ferriera S."/>
            <person name="Flanigan M."/>
            <person name="Fosler C."/>
            <person name="Glodek A."/>
            <person name="Gu Z."/>
            <person name="Holt R.A."/>
            <person name="Jennings D."/>
            <person name="Kraft C.L."/>
            <person name="Lu F."/>
            <person name="Nguyen T."/>
            <person name="Nusskern D.R."/>
            <person name="Pfannkoch C.M."/>
            <person name="Sitter C."/>
            <person name="Sutton G.G."/>
            <person name="Venter J.C."/>
            <person name="Wang Z."/>
            <person name="Woodage T."/>
            <person name="Zheng X.H."/>
            <person name="Zhong F."/>
        </authorList>
    </citation>
    <scope>NUCLEOTIDE SEQUENCE [LARGE SCALE GENOMIC DNA]</scope>
    <source>
        <strain>BN</strain>
        <strain evidence="2">Sprague-Dawley</strain>
    </source>
</reference>